<keyword evidence="5" id="KW-0547">Nucleotide-binding</keyword>
<keyword evidence="6" id="KW-0067">ATP-binding</keyword>
<keyword evidence="2" id="KW-0813">Transport</keyword>
<dbReference type="AlphaFoldDB" id="A0A382TGS6"/>
<keyword evidence="8" id="KW-0472">Membrane</keyword>
<dbReference type="PROSITE" id="PS50893">
    <property type="entry name" value="ABC_TRANSPORTER_2"/>
    <property type="match status" value="1"/>
</dbReference>
<dbReference type="PROSITE" id="PS00211">
    <property type="entry name" value="ABC_TRANSPORTER_1"/>
    <property type="match status" value="1"/>
</dbReference>
<dbReference type="Gene3D" id="3.40.50.300">
    <property type="entry name" value="P-loop containing nucleotide triphosphate hydrolases"/>
    <property type="match status" value="1"/>
</dbReference>
<dbReference type="GO" id="GO:0005524">
    <property type="term" value="F:ATP binding"/>
    <property type="evidence" value="ECO:0007669"/>
    <property type="project" value="UniProtKB-KW"/>
</dbReference>
<dbReference type="GO" id="GO:0005743">
    <property type="term" value="C:mitochondrial inner membrane"/>
    <property type="evidence" value="ECO:0007669"/>
    <property type="project" value="TreeGrafter"/>
</dbReference>
<dbReference type="Pfam" id="PF00005">
    <property type="entry name" value="ABC_tran"/>
    <property type="match status" value="1"/>
</dbReference>
<evidence type="ECO:0000313" key="10">
    <source>
        <dbReference type="EMBL" id="SVD21319.1"/>
    </source>
</evidence>
<evidence type="ECO:0000256" key="3">
    <source>
        <dbReference type="ARBA" id="ARBA00022475"/>
    </source>
</evidence>
<protein>
    <recommendedName>
        <fullName evidence="9">ABC transporter domain-containing protein</fullName>
    </recommendedName>
</protein>
<evidence type="ECO:0000256" key="5">
    <source>
        <dbReference type="ARBA" id="ARBA00022741"/>
    </source>
</evidence>
<evidence type="ECO:0000256" key="6">
    <source>
        <dbReference type="ARBA" id="ARBA00022840"/>
    </source>
</evidence>
<dbReference type="SUPFAM" id="SSF52540">
    <property type="entry name" value="P-loop containing nucleoside triphosphate hydrolases"/>
    <property type="match status" value="1"/>
</dbReference>
<feature type="domain" description="ABC transporter" evidence="9">
    <location>
        <begin position="38"/>
        <end position="273"/>
    </location>
</feature>
<dbReference type="InterPro" id="IPR003439">
    <property type="entry name" value="ABC_transporter-like_ATP-bd"/>
</dbReference>
<evidence type="ECO:0000259" key="9">
    <source>
        <dbReference type="PROSITE" id="PS50893"/>
    </source>
</evidence>
<evidence type="ECO:0000256" key="4">
    <source>
        <dbReference type="ARBA" id="ARBA00022692"/>
    </source>
</evidence>
<evidence type="ECO:0000256" key="7">
    <source>
        <dbReference type="ARBA" id="ARBA00022989"/>
    </source>
</evidence>
<dbReference type="InterPro" id="IPR036640">
    <property type="entry name" value="ABC1_TM_sf"/>
</dbReference>
<keyword evidence="4" id="KW-0812">Transmembrane</keyword>
<feature type="non-terminal residue" evidence="10">
    <location>
        <position position="1"/>
    </location>
</feature>
<dbReference type="InterPro" id="IPR027417">
    <property type="entry name" value="P-loop_NTPase"/>
</dbReference>
<dbReference type="Gene3D" id="1.20.1560.10">
    <property type="entry name" value="ABC transporter type 1, transmembrane domain"/>
    <property type="match status" value="1"/>
</dbReference>
<organism evidence="10">
    <name type="scientific">marine metagenome</name>
    <dbReference type="NCBI Taxonomy" id="408172"/>
    <lineage>
        <taxon>unclassified sequences</taxon>
        <taxon>metagenomes</taxon>
        <taxon>ecological metagenomes</taxon>
    </lineage>
</organism>
<dbReference type="PANTHER" id="PTHR43394:SF1">
    <property type="entry name" value="ATP-BINDING CASSETTE SUB-FAMILY B MEMBER 10, MITOCHONDRIAL"/>
    <property type="match status" value="1"/>
</dbReference>
<dbReference type="GO" id="GO:0090374">
    <property type="term" value="P:oligopeptide export from mitochondrion"/>
    <property type="evidence" value="ECO:0007669"/>
    <property type="project" value="TreeGrafter"/>
</dbReference>
<comment type="subcellular location">
    <subcellularLocation>
        <location evidence="1">Cell membrane</location>
        <topology evidence="1">Multi-pass membrane protein</topology>
    </subcellularLocation>
</comment>
<dbReference type="EMBL" id="UINC01136507">
    <property type="protein sequence ID" value="SVD21319.1"/>
    <property type="molecule type" value="Genomic_DNA"/>
</dbReference>
<dbReference type="GO" id="GO:0016887">
    <property type="term" value="F:ATP hydrolysis activity"/>
    <property type="evidence" value="ECO:0007669"/>
    <property type="project" value="InterPro"/>
</dbReference>
<reference evidence="10" key="1">
    <citation type="submission" date="2018-05" db="EMBL/GenBank/DDBJ databases">
        <authorList>
            <person name="Lanie J.A."/>
            <person name="Ng W.-L."/>
            <person name="Kazmierczak K.M."/>
            <person name="Andrzejewski T.M."/>
            <person name="Davidsen T.M."/>
            <person name="Wayne K.J."/>
            <person name="Tettelin H."/>
            <person name="Glass J.I."/>
            <person name="Rusch D."/>
            <person name="Podicherti R."/>
            <person name="Tsui H.-C.T."/>
            <person name="Winkler M.E."/>
        </authorList>
    </citation>
    <scope>NUCLEOTIDE SEQUENCE</scope>
</reference>
<dbReference type="SMART" id="SM00382">
    <property type="entry name" value="AAA"/>
    <property type="match status" value="1"/>
</dbReference>
<evidence type="ECO:0000256" key="8">
    <source>
        <dbReference type="ARBA" id="ARBA00023136"/>
    </source>
</evidence>
<dbReference type="GO" id="GO:0005886">
    <property type="term" value="C:plasma membrane"/>
    <property type="evidence" value="ECO:0007669"/>
    <property type="project" value="UniProtKB-SubCell"/>
</dbReference>
<evidence type="ECO:0000256" key="1">
    <source>
        <dbReference type="ARBA" id="ARBA00004651"/>
    </source>
</evidence>
<dbReference type="InterPro" id="IPR017871">
    <property type="entry name" value="ABC_transporter-like_CS"/>
</dbReference>
<gene>
    <name evidence="10" type="ORF">METZ01_LOCUS374173</name>
</gene>
<dbReference type="PANTHER" id="PTHR43394">
    <property type="entry name" value="ATP-DEPENDENT PERMEASE MDL1, MITOCHONDRIAL"/>
    <property type="match status" value="1"/>
</dbReference>
<sequence>QGMLGLSAAHGVFKILDATPTVIEQHFENINTTLEPSISFDSVSFNYPGHSHVVHNSLCFNIKKGERVGLVGSSGCGKSSIVKLLLRFHDPVHGSVRIGDMDLRDISFDQIRSMISVVHQDTFLFHGTIEDNIKMGNPEADEAEIIKAAKNANIHEFVGTLPDGYKTLIGEKGIKLSGGQRQRVAIARALLRDTPILILDEALSAVDAENEFVIQQALDHLMKDRTTLVLAHRLSSVVKCDRILVLDQGKIAESGSHQSLMQQGGIYSVLMSQQVREAESKELLVEEKESVIFEEKEEEQL</sequence>
<feature type="non-terminal residue" evidence="10">
    <location>
        <position position="301"/>
    </location>
</feature>
<accession>A0A382TGS6</accession>
<keyword evidence="7" id="KW-1133">Transmembrane helix</keyword>
<dbReference type="InterPro" id="IPR039421">
    <property type="entry name" value="Type_1_exporter"/>
</dbReference>
<name>A0A382TGS6_9ZZZZ</name>
<dbReference type="InterPro" id="IPR003593">
    <property type="entry name" value="AAA+_ATPase"/>
</dbReference>
<evidence type="ECO:0000256" key="2">
    <source>
        <dbReference type="ARBA" id="ARBA00022448"/>
    </source>
</evidence>
<keyword evidence="3" id="KW-1003">Cell membrane</keyword>
<dbReference type="GO" id="GO:0015421">
    <property type="term" value="F:ABC-type oligopeptide transporter activity"/>
    <property type="evidence" value="ECO:0007669"/>
    <property type="project" value="TreeGrafter"/>
</dbReference>
<dbReference type="FunFam" id="3.40.50.300:FF:000221">
    <property type="entry name" value="Multidrug ABC transporter ATP-binding protein"/>
    <property type="match status" value="1"/>
</dbReference>
<proteinExistence type="predicted"/>